<dbReference type="InterPro" id="IPR051679">
    <property type="entry name" value="DASS-Related_Transporters"/>
</dbReference>
<dbReference type="GO" id="GO:0005886">
    <property type="term" value="C:plasma membrane"/>
    <property type="evidence" value="ECO:0007669"/>
    <property type="project" value="UniProtKB-SubCell"/>
</dbReference>
<evidence type="ECO:0000256" key="3">
    <source>
        <dbReference type="ARBA" id="ARBA00022692"/>
    </source>
</evidence>
<feature type="transmembrane region" description="Helical" evidence="6">
    <location>
        <begin position="246"/>
        <end position="263"/>
    </location>
</feature>
<keyword evidence="5 6" id="KW-0472">Membrane</keyword>
<organism evidence="7 8">
    <name type="scientific">Enterococcus avium</name>
    <name type="common">Streptococcus avium</name>
    <dbReference type="NCBI Taxonomy" id="33945"/>
    <lineage>
        <taxon>Bacteria</taxon>
        <taxon>Bacillati</taxon>
        <taxon>Bacillota</taxon>
        <taxon>Bacilli</taxon>
        <taxon>Lactobacillales</taxon>
        <taxon>Enterococcaceae</taxon>
        <taxon>Enterococcus</taxon>
    </lineage>
</organism>
<feature type="transmembrane region" description="Helical" evidence="6">
    <location>
        <begin position="307"/>
        <end position="323"/>
    </location>
</feature>
<dbReference type="RefSeq" id="WP_127978678.1">
    <property type="nucleotide sequence ID" value="NZ_JBPFMR010000073.1"/>
</dbReference>
<dbReference type="AlphaFoldDB" id="A0A437UM22"/>
<evidence type="ECO:0000256" key="6">
    <source>
        <dbReference type="SAM" id="Phobius"/>
    </source>
</evidence>
<keyword evidence="2" id="KW-1003">Cell membrane</keyword>
<gene>
    <name evidence="7" type="ORF">EK398_07180</name>
</gene>
<comment type="subcellular location">
    <subcellularLocation>
        <location evidence="1">Cell membrane</location>
        <topology evidence="1">Multi-pass membrane protein</topology>
    </subcellularLocation>
</comment>
<feature type="transmembrane region" description="Helical" evidence="6">
    <location>
        <begin position="457"/>
        <end position="480"/>
    </location>
</feature>
<feature type="transmembrane region" description="Helical" evidence="6">
    <location>
        <begin position="12"/>
        <end position="33"/>
    </location>
</feature>
<accession>A0A437UM22</accession>
<feature type="transmembrane region" description="Helical" evidence="6">
    <location>
        <begin position="359"/>
        <end position="383"/>
    </location>
</feature>
<evidence type="ECO:0000313" key="8">
    <source>
        <dbReference type="Proteomes" id="UP000288388"/>
    </source>
</evidence>
<evidence type="ECO:0000256" key="2">
    <source>
        <dbReference type="ARBA" id="ARBA00022475"/>
    </source>
</evidence>
<feature type="transmembrane region" description="Helical" evidence="6">
    <location>
        <begin position="492"/>
        <end position="510"/>
    </location>
</feature>
<comment type="caution">
    <text evidence="7">The sequence shown here is derived from an EMBL/GenBank/DDBJ whole genome shotgun (WGS) entry which is preliminary data.</text>
</comment>
<evidence type="ECO:0000256" key="5">
    <source>
        <dbReference type="ARBA" id="ARBA00023136"/>
    </source>
</evidence>
<feature type="transmembrane region" description="Helical" evidence="6">
    <location>
        <begin position="224"/>
        <end position="240"/>
    </location>
</feature>
<feature type="transmembrane region" description="Helical" evidence="6">
    <location>
        <begin position="429"/>
        <end position="451"/>
    </location>
</feature>
<dbReference type="PANTHER" id="PTHR43652:SF6">
    <property type="entry name" value="ARGININE REPRESSOR"/>
    <property type="match status" value="1"/>
</dbReference>
<dbReference type="PANTHER" id="PTHR43652">
    <property type="entry name" value="BASIC AMINO ACID ANTIPORTER YFCC-RELATED"/>
    <property type="match status" value="1"/>
</dbReference>
<name>A0A437UM22_ENTAV</name>
<feature type="transmembrane region" description="Helical" evidence="6">
    <location>
        <begin position="127"/>
        <end position="144"/>
    </location>
</feature>
<keyword evidence="4 6" id="KW-1133">Transmembrane helix</keyword>
<dbReference type="EMBL" id="RYZS01000001">
    <property type="protein sequence ID" value="RVU94649.1"/>
    <property type="molecule type" value="Genomic_DNA"/>
</dbReference>
<evidence type="ECO:0000256" key="4">
    <source>
        <dbReference type="ARBA" id="ARBA00022989"/>
    </source>
</evidence>
<protein>
    <submittedName>
        <fullName evidence="7">YfcC family protein</fullName>
    </submittedName>
</protein>
<feature type="transmembrane region" description="Helical" evidence="6">
    <location>
        <begin position="329"/>
        <end position="347"/>
    </location>
</feature>
<feature type="transmembrane region" description="Helical" evidence="6">
    <location>
        <begin position="189"/>
        <end position="212"/>
    </location>
</feature>
<sequence length="511" mass="55747">MQQSGKKKQRSFPSAYTVIIIVLILVQALTFFIPSGKYSTLSYDSGKDQFAITDAQDKTIMEPATQKTLDKYDIHIKVDKFRDGTIYRPAAIPNSYERIKKPERGVLGTITQFLKSQVQGITESVDIMIFILILGGVIGIVNATGAMDAGMMRLSEKLKGKQKWLIVIVTTLIAIGGTTFGLAEETIAFYPILIPIFLLAGYDTLTAVATIYLGTAIGTMSSTINPFSTVIASNAAGISFTDGMPLRILMWVTAISISILYTIRYAEKVRLNPAASLVADQAESDLKRFLGDQTREKNTDFTNRQKFSLIVFALGFVVMIYGVQQLGWYFTEIAVVFLAVTYILAFVSGLGEKKFIDSFVTGAADLLGVALIVGLARSVGIVMENSFISDTIMNFFSNAISGMNNVVFIWFMFLVYVILGFFIQSSSGLAVLSMPIMAPLADVVGIDRALIIDAYNWGQGLIGLIAPTGLILVSLSVVNIGFDKWIKFVTKLLVTIIVLILAFLAIGVLIS</sequence>
<evidence type="ECO:0000313" key="7">
    <source>
        <dbReference type="EMBL" id="RVU94649.1"/>
    </source>
</evidence>
<dbReference type="InterPro" id="IPR018385">
    <property type="entry name" value="C4_dicarb_anaerob_car-like"/>
</dbReference>
<evidence type="ECO:0000256" key="1">
    <source>
        <dbReference type="ARBA" id="ARBA00004651"/>
    </source>
</evidence>
<dbReference type="Pfam" id="PF03606">
    <property type="entry name" value="DcuC"/>
    <property type="match status" value="1"/>
</dbReference>
<dbReference type="Proteomes" id="UP000288388">
    <property type="component" value="Unassembled WGS sequence"/>
</dbReference>
<feature type="transmembrane region" description="Helical" evidence="6">
    <location>
        <begin position="164"/>
        <end position="183"/>
    </location>
</feature>
<proteinExistence type="predicted"/>
<feature type="transmembrane region" description="Helical" evidence="6">
    <location>
        <begin position="403"/>
        <end position="422"/>
    </location>
</feature>
<keyword evidence="3 6" id="KW-0812">Transmembrane</keyword>
<reference evidence="7 8" key="1">
    <citation type="submission" date="2018-12" db="EMBL/GenBank/DDBJ databases">
        <title>A novel vanA-carrying plasmid in a clinical isolate of Enterococcus avium.</title>
        <authorList>
            <person name="Bernasconi O.J."/>
            <person name="Luzzaro F."/>
            <person name="Endimiani A."/>
        </authorList>
    </citation>
    <scope>NUCLEOTIDE SEQUENCE [LARGE SCALE GENOMIC DNA]</scope>
    <source>
        <strain evidence="7 8">LC0559/18</strain>
    </source>
</reference>